<evidence type="ECO:0000313" key="1">
    <source>
        <dbReference type="EMBL" id="MBB6106478.1"/>
    </source>
</evidence>
<reference evidence="1 2" key="1">
    <citation type="submission" date="2020-08" db="EMBL/GenBank/DDBJ databases">
        <title>Above-ground endophytic microbial communities from plants in different locations in the United States.</title>
        <authorList>
            <person name="Frank C."/>
        </authorList>
    </citation>
    <scope>NUCLEOTIDE SEQUENCE [LARGE SCALE GENOMIC DNA]</scope>
    <source>
        <strain evidence="1 2">WP4_2_2</strain>
    </source>
</reference>
<dbReference type="Proteomes" id="UP000571554">
    <property type="component" value="Unassembled WGS sequence"/>
</dbReference>
<name>A0A7W9U3U1_9BURK</name>
<comment type="caution">
    <text evidence="1">The sequence shown here is derived from an EMBL/GenBank/DDBJ whole genome shotgun (WGS) entry which is preliminary data.</text>
</comment>
<proteinExistence type="predicted"/>
<accession>A0A7W9U3U1</accession>
<protein>
    <submittedName>
        <fullName evidence="1">Uncharacterized protein</fullName>
    </submittedName>
</protein>
<dbReference type="RefSeq" id="WP_183733852.1">
    <property type="nucleotide sequence ID" value="NZ_JACHBW010000027.1"/>
</dbReference>
<gene>
    <name evidence="1" type="ORF">F4827_006353</name>
</gene>
<sequence length="133" mass="14684">MDHINRVMHADRHSAGAVRDANFTRRARGFLHRVAGDLRLRVGEHDIKAEPARRGGGCRVTLNTDRLIVELTDSPARQAVAMSFRTRRGRADLSGGGDNVVTAEQLGTREGYESLLSSLRLANGLDAERRQEP</sequence>
<evidence type="ECO:0000313" key="2">
    <source>
        <dbReference type="Proteomes" id="UP000571554"/>
    </source>
</evidence>
<organism evidence="1 2">
    <name type="scientific">Paraburkholderia bannensis</name>
    <dbReference type="NCBI Taxonomy" id="765414"/>
    <lineage>
        <taxon>Bacteria</taxon>
        <taxon>Pseudomonadati</taxon>
        <taxon>Pseudomonadota</taxon>
        <taxon>Betaproteobacteria</taxon>
        <taxon>Burkholderiales</taxon>
        <taxon>Burkholderiaceae</taxon>
        <taxon>Paraburkholderia</taxon>
    </lineage>
</organism>
<dbReference type="AlphaFoldDB" id="A0A7W9U3U1"/>
<keyword evidence="2" id="KW-1185">Reference proteome</keyword>
<dbReference type="EMBL" id="JACHBW010000027">
    <property type="protein sequence ID" value="MBB6106478.1"/>
    <property type="molecule type" value="Genomic_DNA"/>
</dbReference>